<organism evidence="1 2">
    <name type="scientific">Streptomyces lasiicapitis</name>
    <dbReference type="NCBI Taxonomy" id="1923961"/>
    <lineage>
        <taxon>Bacteria</taxon>
        <taxon>Bacillati</taxon>
        <taxon>Actinomycetota</taxon>
        <taxon>Actinomycetes</taxon>
        <taxon>Kitasatosporales</taxon>
        <taxon>Streptomycetaceae</taxon>
        <taxon>Streptomyces</taxon>
    </lineage>
</organism>
<sequence length="148" mass="16547">MPRWGEPGAITLTEVNACINFHGMAQWEVILVAEVAAWFVELTESDHSSADQVEDAIDTLATYGPALGRPLVDRIKGAEQHHLKELRPGSAGTSEIRILFAFDPVRRAVLLVAGDKAGNWRGWYDTNIDIAEERYRSHVAELDSREYE</sequence>
<dbReference type="EMBL" id="BMNG01000008">
    <property type="protein sequence ID" value="GGO47332.1"/>
    <property type="molecule type" value="Genomic_DNA"/>
</dbReference>
<dbReference type="InterPro" id="IPR009241">
    <property type="entry name" value="HigB-like"/>
</dbReference>
<evidence type="ECO:0000313" key="2">
    <source>
        <dbReference type="Proteomes" id="UP000656881"/>
    </source>
</evidence>
<keyword evidence="2" id="KW-1185">Reference proteome</keyword>
<dbReference type="Pfam" id="PF05973">
    <property type="entry name" value="Gp49"/>
    <property type="match status" value="1"/>
</dbReference>
<dbReference type="Proteomes" id="UP000656881">
    <property type="component" value="Unassembled WGS sequence"/>
</dbReference>
<proteinExistence type="predicted"/>
<reference evidence="2" key="1">
    <citation type="journal article" date="2019" name="Int. J. Syst. Evol. Microbiol.">
        <title>The Global Catalogue of Microorganisms (GCM) 10K type strain sequencing project: providing services to taxonomists for standard genome sequencing and annotation.</title>
        <authorList>
            <consortium name="The Broad Institute Genomics Platform"/>
            <consortium name="The Broad Institute Genome Sequencing Center for Infectious Disease"/>
            <person name="Wu L."/>
            <person name="Ma J."/>
        </authorList>
    </citation>
    <scope>NUCLEOTIDE SEQUENCE [LARGE SCALE GENOMIC DNA]</scope>
    <source>
        <strain evidence="2">CGMCC 4.7349</strain>
    </source>
</reference>
<name>A0ABQ2M645_9ACTN</name>
<comment type="caution">
    <text evidence="1">The sequence shown here is derived from an EMBL/GenBank/DDBJ whole genome shotgun (WGS) entry which is preliminary data.</text>
</comment>
<evidence type="ECO:0008006" key="3">
    <source>
        <dbReference type="Google" id="ProtNLM"/>
    </source>
</evidence>
<accession>A0ABQ2M645</accession>
<evidence type="ECO:0000313" key="1">
    <source>
        <dbReference type="EMBL" id="GGO47332.1"/>
    </source>
</evidence>
<protein>
    <recommendedName>
        <fullName evidence="3">Addiction module toxin RelE</fullName>
    </recommendedName>
</protein>
<gene>
    <name evidence="1" type="ORF">GCM10012286_40380</name>
</gene>